<dbReference type="EMBL" id="JAGIZA010000006">
    <property type="protein sequence ID" value="MBP0493608.1"/>
    <property type="molecule type" value="Genomic_DNA"/>
</dbReference>
<name>A0A940MT34_9PROT</name>
<dbReference type="Gene3D" id="3.40.630.30">
    <property type="match status" value="1"/>
</dbReference>
<dbReference type="Proteomes" id="UP000677537">
    <property type="component" value="Unassembled WGS sequence"/>
</dbReference>
<evidence type="ECO:0000259" key="1">
    <source>
        <dbReference type="PROSITE" id="PS51186"/>
    </source>
</evidence>
<reference evidence="2" key="1">
    <citation type="submission" date="2021-03" db="EMBL/GenBank/DDBJ databases">
        <authorList>
            <person name="So Y."/>
        </authorList>
    </citation>
    <scope>NUCLEOTIDE SEQUENCE</scope>
    <source>
        <strain evidence="2">SG15</strain>
    </source>
</reference>
<protein>
    <submittedName>
        <fullName evidence="2">GNAT family N-acetyltransferase</fullName>
    </submittedName>
</protein>
<gene>
    <name evidence="2" type="ORF">J5Y10_12555</name>
</gene>
<keyword evidence="3" id="KW-1185">Reference proteome</keyword>
<comment type="caution">
    <text evidence="2">The sequence shown here is derived from an EMBL/GenBank/DDBJ whole genome shotgun (WGS) entry which is preliminary data.</text>
</comment>
<accession>A0A940MT34</accession>
<evidence type="ECO:0000313" key="3">
    <source>
        <dbReference type="Proteomes" id="UP000677537"/>
    </source>
</evidence>
<dbReference type="InterPro" id="IPR000182">
    <property type="entry name" value="GNAT_dom"/>
</dbReference>
<dbReference type="Pfam" id="PF00583">
    <property type="entry name" value="Acetyltransf_1"/>
    <property type="match status" value="1"/>
</dbReference>
<feature type="domain" description="N-acetyltransferase" evidence="1">
    <location>
        <begin position="5"/>
        <end position="158"/>
    </location>
</feature>
<dbReference type="AlphaFoldDB" id="A0A940MT34"/>
<evidence type="ECO:0000313" key="2">
    <source>
        <dbReference type="EMBL" id="MBP0493608.1"/>
    </source>
</evidence>
<dbReference type="PANTHER" id="PTHR43415:SF3">
    <property type="entry name" value="GNAT-FAMILY ACETYLTRANSFERASE"/>
    <property type="match status" value="1"/>
</dbReference>
<dbReference type="RefSeq" id="WP_209374013.1">
    <property type="nucleotide sequence ID" value="NZ_JAGIZA010000006.1"/>
</dbReference>
<dbReference type="PANTHER" id="PTHR43415">
    <property type="entry name" value="SPERMIDINE N(1)-ACETYLTRANSFERASE"/>
    <property type="match status" value="1"/>
</dbReference>
<dbReference type="PROSITE" id="PS51186">
    <property type="entry name" value="GNAT"/>
    <property type="match status" value="1"/>
</dbReference>
<dbReference type="InterPro" id="IPR016181">
    <property type="entry name" value="Acyl_CoA_acyltransferase"/>
</dbReference>
<proteinExistence type="predicted"/>
<dbReference type="SUPFAM" id="SSF55729">
    <property type="entry name" value="Acyl-CoA N-acyltransferases (Nat)"/>
    <property type="match status" value="1"/>
</dbReference>
<dbReference type="GO" id="GO:0016747">
    <property type="term" value="F:acyltransferase activity, transferring groups other than amino-acyl groups"/>
    <property type="evidence" value="ECO:0007669"/>
    <property type="project" value="InterPro"/>
</dbReference>
<organism evidence="2 3">
    <name type="scientific">Roseomonas indoligenes</name>
    <dbReference type="NCBI Taxonomy" id="2820811"/>
    <lineage>
        <taxon>Bacteria</taxon>
        <taxon>Pseudomonadati</taxon>
        <taxon>Pseudomonadota</taxon>
        <taxon>Alphaproteobacteria</taxon>
        <taxon>Acetobacterales</taxon>
        <taxon>Roseomonadaceae</taxon>
        <taxon>Roseomonas</taxon>
    </lineage>
</organism>
<sequence length="168" mass="18458">MAPGIGLRRATAADLPYVMAVEATPGHDAFINHQSREEHEAQLASPAFAYFVAEAGGAQVGFAILSEMTEARGNRCLKRLALARPGGGLGRPLFRVITDWAFANTPAHRFWLHALHTNARAIHLYASEGFTEEGRLREARPREDGTRADLVVMSMLRPEWQARRTGPG</sequence>